<feature type="region of interest" description="Disordered" evidence="1">
    <location>
        <begin position="22"/>
        <end position="47"/>
    </location>
</feature>
<evidence type="ECO:0000313" key="2">
    <source>
        <dbReference type="EMBL" id="ERT08598.1"/>
    </source>
</evidence>
<name>U7QL45_9CYAN</name>
<dbReference type="AlphaFoldDB" id="U7QL45"/>
<keyword evidence="3" id="KW-1185">Reference proteome</keyword>
<organism evidence="2 3">
    <name type="scientific">Lyngbya aestuarii BL J</name>
    <dbReference type="NCBI Taxonomy" id="1348334"/>
    <lineage>
        <taxon>Bacteria</taxon>
        <taxon>Bacillati</taxon>
        <taxon>Cyanobacteriota</taxon>
        <taxon>Cyanophyceae</taxon>
        <taxon>Oscillatoriophycideae</taxon>
        <taxon>Oscillatoriales</taxon>
        <taxon>Microcoleaceae</taxon>
        <taxon>Lyngbya</taxon>
    </lineage>
</organism>
<comment type="caution">
    <text evidence="2">The sequence shown here is derived from an EMBL/GenBank/DDBJ whole genome shotgun (WGS) entry which is preliminary data.</text>
</comment>
<evidence type="ECO:0000256" key="1">
    <source>
        <dbReference type="SAM" id="MobiDB-lite"/>
    </source>
</evidence>
<accession>U7QL45</accession>
<protein>
    <submittedName>
        <fullName evidence="2">Uncharacterized protein</fullName>
    </submittedName>
</protein>
<dbReference type="EMBL" id="AUZM01000009">
    <property type="protein sequence ID" value="ERT08598.1"/>
    <property type="molecule type" value="Genomic_DNA"/>
</dbReference>
<evidence type="ECO:0000313" key="3">
    <source>
        <dbReference type="Proteomes" id="UP000017127"/>
    </source>
</evidence>
<dbReference type="Proteomes" id="UP000017127">
    <property type="component" value="Unassembled WGS sequence"/>
</dbReference>
<gene>
    <name evidence="2" type="ORF">M595_1420</name>
</gene>
<dbReference type="RefSeq" id="WP_023065190.1">
    <property type="nucleotide sequence ID" value="NZ_AUZM01000009.1"/>
</dbReference>
<reference evidence="2 3" key="1">
    <citation type="journal article" date="2013" name="Front. Microbiol.">
        <title>Comparative genomic analyses of the cyanobacterium, Lyngbya aestuarii BL J, a powerful hydrogen producer.</title>
        <authorList>
            <person name="Kothari A."/>
            <person name="Vaughn M."/>
            <person name="Garcia-Pichel F."/>
        </authorList>
    </citation>
    <scope>NUCLEOTIDE SEQUENCE [LARGE SCALE GENOMIC DNA]</scope>
    <source>
        <strain evidence="2 3">BL J</strain>
    </source>
</reference>
<sequence>MYYKFQDFSLLRLTASCRPVSQHNQRVGDRYPPPTSSQTAIASMGLE</sequence>
<proteinExistence type="predicted"/>